<dbReference type="Proteomes" id="UP000075886">
    <property type="component" value="Unassembled WGS sequence"/>
</dbReference>
<name>A0A182QNK3_9DIPT</name>
<comment type="function">
    <text evidence="6">Gustatory receptor which mediates acceptance or avoidance behavior, depending on its substrates.</text>
</comment>
<dbReference type="GO" id="GO:0005886">
    <property type="term" value="C:plasma membrane"/>
    <property type="evidence" value="ECO:0007669"/>
    <property type="project" value="UniProtKB-SubCell"/>
</dbReference>
<keyword evidence="5 6" id="KW-0472">Membrane</keyword>
<proteinExistence type="inferred from homology"/>
<dbReference type="InterPro" id="IPR013604">
    <property type="entry name" value="7TM_chemorcpt"/>
</dbReference>
<keyword evidence="4 6" id="KW-1133">Transmembrane helix</keyword>
<dbReference type="GO" id="GO:0050909">
    <property type="term" value="P:sensory perception of taste"/>
    <property type="evidence" value="ECO:0007669"/>
    <property type="project" value="InterPro"/>
</dbReference>
<evidence type="ECO:0000313" key="7">
    <source>
        <dbReference type="EnsemblMetazoa" id="AFAF013771-PA"/>
    </source>
</evidence>
<comment type="subcellular location">
    <subcellularLocation>
        <location evidence="1 6">Cell membrane</location>
        <topology evidence="1 6">Multi-pass membrane protein</topology>
    </subcellularLocation>
</comment>
<feature type="transmembrane region" description="Helical" evidence="6">
    <location>
        <begin position="146"/>
        <end position="166"/>
    </location>
</feature>
<evidence type="ECO:0000256" key="1">
    <source>
        <dbReference type="ARBA" id="ARBA00004651"/>
    </source>
</evidence>
<evidence type="ECO:0000313" key="8">
    <source>
        <dbReference type="Proteomes" id="UP000075886"/>
    </source>
</evidence>
<keyword evidence="6" id="KW-0807">Transducer</keyword>
<accession>A0A182QNK3</accession>
<evidence type="ECO:0000256" key="6">
    <source>
        <dbReference type="RuleBase" id="RU363108"/>
    </source>
</evidence>
<dbReference type="AlphaFoldDB" id="A0A182QNK3"/>
<dbReference type="GO" id="GO:0007165">
    <property type="term" value="P:signal transduction"/>
    <property type="evidence" value="ECO:0007669"/>
    <property type="project" value="UniProtKB-KW"/>
</dbReference>
<keyword evidence="6" id="KW-0675">Receptor</keyword>
<evidence type="ECO:0000256" key="2">
    <source>
        <dbReference type="ARBA" id="ARBA00022475"/>
    </source>
</evidence>
<keyword evidence="2 6" id="KW-1003">Cell membrane</keyword>
<dbReference type="STRING" id="69004.A0A182QNK3"/>
<dbReference type="VEuPathDB" id="VectorBase:AFAF013771"/>
<dbReference type="Pfam" id="PF08395">
    <property type="entry name" value="7tm_7"/>
    <property type="match status" value="1"/>
</dbReference>
<keyword evidence="3 6" id="KW-0812">Transmembrane</keyword>
<evidence type="ECO:0000256" key="5">
    <source>
        <dbReference type="ARBA" id="ARBA00023136"/>
    </source>
</evidence>
<feature type="transmembrane region" description="Helical" evidence="6">
    <location>
        <begin position="83"/>
        <end position="104"/>
    </location>
</feature>
<organism evidence="7 8">
    <name type="scientific">Anopheles farauti</name>
    <dbReference type="NCBI Taxonomy" id="69004"/>
    <lineage>
        <taxon>Eukaryota</taxon>
        <taxon>Metazoa</taxon>
        <taxon>Ecdysozoa</taxon>
        <taxon>Arthropoda</taxon>
        <taxon>Hexapoda</taxon>
        <taxon>Insecta</taxon>
        <taxon>Pterygota</taxon>
        <taxon>Neoptera</taxon>
        <taxon>Endopterygota</taxon>
        <taxon>Diptera</taxon>
        <taxon>Nematocera</taxon>
        <taxon>Culicoidea</taxon>
        <taxon>Culicidae</taxon>
        <taxon>Anophelinae</taxon>
        <taxon>Anopheles</taxon>
    </lineage>
</organism>
<feature type="transmembrane region" description="Helical" evidence="6">
    <location>
        <begin position="55"/>
        <end position="77"/>
    </location>
</feature>
<keyword evidence="8" id="KW-1185">Reference proteome</keyword>
<evidence type="ECO:0000256" key="3">
    <source>
        <dbReference type="ARBA" id="ARBA00022692"/>
    </source>
</evidence>
<feature type="transmembrane region" description="Helical" evidence="6">
    <location>
        <begin position="178"/>
        <end position="201"/>
    </location>
</feature>
<sequence>MADTVAEKRRIRWHLYRTFKPYLTCAQLLCTAPPCCAGWLLEQWSLGSYFKQARLLLTASILTSVVICGARAIVQLVELPMPFFTSVLYVNEVVLGVVICFMAVNRGFSERVRCQDIVDAILTVASAIPYTDWTDSLRYARLRLQGICATFVIVCAVALLCDYLHFGSVYATLFTLCAYLLPNVLAGVSIVQYCVGNLLVYKLQQNINRRLSSADIILEEHLGETKHLYLQLAYCATVLTRSYEVLILTNVFAGINVTSLQLLEIYQYLQQTETNAIYVAYNVLWIFLQLYMLLIVIYPNDMLKREIFIALLSFMIILIQFDSSNLNKHNGEVTAIDSLYNAHS</sequence>
<feature type="transmembrane region" description="Helical" evidence="6">
    <location>
        <begin position="305"/>
        <end position="321"/>
    </location>
</feature>
<protein>
    <recommendedName>
        <fullName evidence="6">Gustatory receptor</fullName>
    </recommendedName>
</protein>
<comment type="caution">
    <text evidence="6">Lacks conserved residue(s) required for the propagation of feature annotation.</text>
</comment>
<reference evidence="8" key="1">
    <citation type="submission" date="2014-01" db="EMBL/GenBank/DDBJ databases">
        <title>The Genome Sequence of Anopheles farauti FAR1 (V2).</title>
        <authorList>
            <consortium name="The Broad Institute Genomics Platform"/>
            <person name="Neafsey D.E."/>
            <person name="Besansky N."/>
            <person name="Howell P."/>
            <person name="Walton C."/>
            <person name="Young S.K."/>
            <person name="Zeng Q."/>
            <person name="Gargeya S."/>
            <person name="Fitzgerald M."/>
            <person name="Haas B."/>
            <person name="Abouelleil A."/>
            <person name="Allen A.W."/>
            <person name="Alvarado L."/>
            <person name="Arachchi H.M."/>
            <person name="Berlin A.M."/>
            <person name="Chapman S.B."/>
            <person name="Gainer-Dewar J."/>
            <person name="Goldberg J."/>
            <person name="Griggs A."/>
            <person name="Gujja S."/>
            <person name="Hansen M."/>
            <person name="Howarth C."/>
            <person name="Imamovic A."/>
            <person name="Ireland A."/>
            <person name="Larimer J."/>
            <person name="McCowan C."/>
            <person name="Murphy C."/>
            <person name="Pearson M."/>
            <person name="Poon T.W."/>
            <person name="Priest M."/>
            <person name="Roberts A."/>
            <person name="Saif S."/>
            <person name="Shea T."/>
            <person name="Sisk P."/>
            <person name="Sykes S."/>
            <person name="Wortman J."/>
            <person name="Nusbaum C."/>
            <person name="Birren B."/>
        </authorList>
    </citation>
    <scope>NUCLEOTIDE SEQUENCE [LARGE SCALE GENOMIC DNA]</scope>
    <source>
        <strain evidence="8">FAR1</strain>
    </source>
</reference>
<reference evidence="7" key="2">
    <citation type="submission" date="2020-05" db="UniProtKB">
        <authorList>
            <consortium name="EnsemblMetazoa"/>
        </authorList>
    </citation>
    <scope>IDENTIFICATION</scope>
    <source>
        <strain evidence="7">FAR1</strain>
    </source>
</reference>
<dbReference type="EnsemblMetazoa" id="AFAF013771-RA">
    <property type="protein sequence ID" value="AFAF013771-PA"/>
    <property type="gene ID" value="AFAF013771"/>
</dbReference>
<evidence type="ECO:0000256" key="4">
    <source>
        <dbReference type="ARBA" id="ARBA00022989"/>
    </source>
</evidence>
<feature type="transmembrane region" description="Helical" evidence="6">
    <location>
        <begin position="278"/>
        <end position="298"/>
    </location>
</feature>
<comment type="similarity">
    <text evidence="6">Belongs to the insect chemoreceptor superfamily. Gustatory receptor (GR) family.</text>
</comment>
<dbReference type="EMBL" id="AXCN02000582">
    <property type="status" value="NOT_ANNOTATED_CDS"/>
    <property type="molecule type" value="Genomic_DNA"/>
</dbReference>